<organism evidence="7 8">
    <name type="scientific">Bordetella ansorpii</name>
    <dbReference type="NCBI Taxonomy" id="288768"/>
    <lineage>
        <taxon>Bacteria</taxon>
        <taxon>Pseudomonadati</taxon>
        <taxon>Pseudomonadota</taxon>
        <taxon>Betaproteobacteria</taxon>
        <taxon>Burkholderiales</taxon>
        <taxon>Alcaligenaceae</taxon>
        <taxon>Bordetella</taxon>
    </lineage>
</organism>
<dbReference type="Gene3D" id="2.60.120.10">
    <property type="entry name" value="Jelly Rolls"/>
    <property type="match status" value="1"/>
</dbReference>
<accession>A0A157PHX8</accession>
<dbReference type="InterPro" id="IPR009057">
    <property type="entry name" value="Homeodomain-like_sf"/>
</dbReference>
<dbReference type="PRINTS" id="PR00032">
    <property type="entry name" value="HTHARAC"/>
</dbReference>
<evidence type="ECO:0000256" key="1">
    <source>
        <dbReference type="ARBA" id="ARBA00022491"/>
    </source>
</evidence>
<name>A0A157PHX8_9BORD</name>
<dbReference type="Proteomes" id="UP000077037">
    <property type="component" value="Unassembled WGS sequence"/>
</dbReference>
<evidence type="ECO:0000313" key="8">
    <source>
        <dbReference type="Proteomes" id="UP000077037"/>
    </source>
</evidence>
<dbReference type="PANTHER" id="PTHR11019">
    <property type="entry name" value="HTH-TYPE TRANSCRIPTIONAL REGULATOR NIMR"/>
    <property type="match status" value="1"/>
</dbReference>
<reference evidence="7 8" key="1">
    <citation type="submission" date="2016-03" db="EMBL/GenBank/DDBJ databases">
        <authorList>
            <consortium name="Pathogen Informatics"/>
        </authorList>
    </citation>
    <scope>NUCLEOTIDE SEQUENCE [LARGE SCALE GENOMIC DNA]</scope>
    <source>
        <strain evidence="7 8">NCTC13364</strain>
    </source>
</reference>
<evidence type="ECO:0000256" key="5">
    <source>
        <dbReference type="ARBA" id="ARBA00023163"/>
    </source>
</evidence>
<dbReference type="InterPro" id="IPR011051">
    <property type="entry name" value="RmlC_Cupin_sf"/>
</dbReference>
<dbReference type="InterPro" id="IPR003313">
    <property type="entry name" value="AraC-bd"/>
</dbReference>
<evidence type="ECO:0000313" key="7">
    <source>
        <dbReference type="EMBL" id="SAI33077.1"/>
    </source>
</evidence>
<keyword evidence="3" id="KW-0238">DNA-binding</keyword>
<keyword evidence="2" id="KW-0805">Transcription regulation</keyword>
<dbReference type="SUPFAM" id="SSF51182">
    <property type="entry name" value="RmlC-like cupins"/>
    <property type="match status" value="1"/>
</dbReference>
<dbReference type="Gene3D" id="1.10.10.60">
    <property type="entry name" value="Homeodomain-like"/>
    <property type="match status" value="1"/>
</dbReference>
<dbReference type="InterPro" id="IPR020449">
    <property type="entry name" value="Tscrpt_reg_AraC-type_HTH"/>
</dbReference>
<dbReference type="SUPFAM" id="SSF46689">
    <property type="entry name" value="Homeodomain-like"/>
    <property type="match status" value="1"/>
</dbReference>
<dbReference type="Pfam" id="PF02311">
    <property type="entry name" value="AraC_binding"/>
    <property type="match status" value="1"/>
</dbReference>
<dbReference type="FunFam" id="1.10.10.60:FF:000132">
    <property type="entry name" value="AraC family transcriptional regulator"/>
    <property type="match status" value="1"/>
</dbReference>
<dbReference type="AlphaFoldDB" id="A0A157PHX8"/>
<dbReference type="Pfam" id="PF12833">
    <property type="entry name" value="HTH_18"/>
    <property type="match status" value="1"/>
</dbReference>
<dbReference type="SMART" id="SM00342">
    <property type="entry name" value="HTH_ARAC"/>
    <property type="match status" value="1"/>
</dbReference>
<proteinExistence type="predicted"/>
<sequence length="292" mass="32526">MMASRGKCDRTENDPTMVCLPSSSISRGIPIHRRKMDIDFFHALDATEKTRQIGVLATDSAAGQEFTAHIHEQAQLILAIDGVMIVRVEDGSWVVPPGRAVWVAAGTLHAIEMAGDVRMRSLFVAHEVRPSLPRECRVVEVSPLLRELIEAALDVPVDHDLNRRAGRMLALILDEIEIARPLALHVPMPRHNVLAALCRQFIRDPSRRATLEAWARAAHMNERTLARAFKRETGMTPGAWWRHARLLLCLPRLAAGVSVLELALEHGYDSPSAFTAMFRKALGVPPSAYLRR</sequence>
<gene>
    <name evidence="7" type="ORF">SAMEA1982600_02680</name>
</gene>
<dbReference type="InterPro" id="IPR014710">
    <property type="entry name" value="RmlC-like_jellyroll"/>
</dbReference>
<evidence type="ECO:0000256" key="2">
    <source>
        <dbReference type="ARBA" id="ARBA00023015"/>
    </source>
</evidence>
<dbReference type="GO" id="GO:0003700">
    <property type="term" value="F:DNA-binding transcription factor activity"/>
    <property type="evidence" value="ECO:0007669"/>
    <property type="project" value="InterPro"/>
</dbReference>
<dbReference type="EMBL" id="FKBS01000014">
    <property type="protein sequence ID" value="SAI33077.1"/>
    <property type="molecule type" value="Genomic_DNA"/>
</dbReference>
<keyword evidence="5" id="KW-0804">Transcription</keyword>
<dbReference type="PANTHER" id="PTHR11019:SF159">
    <property type="entry name" value="TRANSCRIPTIONAL REGULATOR-RELATED"/>
    <property type="match status" value="1"/>
</dbReference>
<protein>
    <submittedName>
        <fullName evidence="7">Transcriptional regulator</fullName>
    </submittedName>
</protein>
<dbReference type="GO" id="GO:0043565">
    <property type="term" value="F:sequence-specific DNA binding"/>
    <property type="evidence" value="ECO:0007669"/>
    <property type="project" value="InterPro"/>
</dbReference>
<evidence type="ECO:0000256" key="4">
    <source>
        <dbReference type="ARBA" id="ARBA00023159"/>
    </source>
</evidence>
<feature type="domain" description="HTH araC/xylS-type" evidence="6">
    <location>
        <begin position="191"/>
        <end position="292"/>
    </location>
</feature>
<keyword evidence="1" id="KW-0678">Repressor</keyword>
<evidence type="ECO:0000259" key="6">
    <source>
        <dbReference type="PROSITE" id="PS01124"/>
    </source>
</evidence>
<keyword evidence="4" id="KW-0010">Activator</keyword>
<evidence type="ECO:0000256" key="3">
    <source>
        <dbReference type="ARBA" id="ARBA00023125"/>
    </source>
</evidence>
<dbReference type="PROSITE" id="PS01124">
    <property type="entry name" value="HTH_ARAC_FAMILY_2"/>
    <property type="match status" value="1"/>
</dbReference>
<dbReference type="CDD" id="cd06124">
    <property type="entry name" value="cupin_NimR-like_N"/>
    <property type="match status" value="1"/>
</dbReference>
<dbReference type="InterPro" id="IPR018060">
    <property type="entry name" value="HTH_AraC"/>
</dbReference>